<evidence type="ECO:0000256" key="1">
    <source>
        <dbReference type="SAM" id="MobiDB-lite"/>
    </source>
</evidence>
<feature type="region of interest" description="Disordered" evidence="1">
    <location>
        <begin position="170"/>
        <end position="196"/>
    </location>
</feature>
<feature type="compositionally biased region" description="Low complexity" evidence="1">
    <location>
        <begin position="12"/>
        <end position="27"/>
    </location>
</feature>
<protein>
    <submittedName>
        <fullName evidence="2">Uncharacterized protein</fullName>
    </submittedName>
</protein>
<reference evidence="3" key="1">
    <citation type="journal article" date="2007" name="Plant Cell">
        <title>Dothideomycete-plant interactions illuminated by genome sequencing and EST analysis of the wheat pathogen Stagonospora nodorum.</title>
        <authorList>
            <person name="Hane J.K."/>
            <person name="Lowe R.G."/>
            <person name="Solomon P.S."/>
            <person name="Tan K.C."/>
            <person name="Schoch C.L."/>
            <person name="Spatafora J.W."/>
            <person name="Crous P.W."/>
            <person name="Kodira C."/>
            <person name="Birren B.W."/>
            <person name="Galagan J.E."/>
            <person name="Torriani S.F."/>
            <person name="McDonald B.A."/>
            <person name="Oliver R.P."/>
        </authorList>
    </citation>
    <scope>NUCLEOTIDE SEQUENCE [LARGE SCALE GENOMIC DNA]</scope>
    <source>
        <strain evidence="3">SN15 / ATCC MYA-4574 / FGSC 10173</strain>
    </source>
</reference>
<organism evidence="2 3">
    <name type="scientific">Phaeosphaeria nodorum (strain SN15 / ATCC MYA-4574 / FGSC 10173)</name>
    <name type="common">Glume blotch fungus</name>
    <name type="synonym">Parastagonospora nodorum</name>
    <dbReference type="NCBI Taxonomy" id="321614"/>
    <lineage>
        <taxon>Eukaryota</taxon>
        <taxon>Fungi</taxon>
        <taxon>Dikarya</taxon>
        <taxon>Ascomycota</taxon>
        <taxon>Pezizomycotina</taxon>
        <taxon>Dothideomycetes</taxon>
        <taxon>Pleosporomycetidae</taxon>
        <taxon>Pleosporales</taxon>
        <taxon>Pleosporineae</taxon>
        <taxon>Phaeosphaeriaceae</taxon>
        <taxon>Parastagonospora</taxon>
    </lineage>
</organism>
<dbReference type="VEuPathDB" id="FungiDB:JI435_103390"/>
<evidence type="ECO:0000313" key="2">
    <source>
        <dbReference type="EMBL" id="EAT82674.1"/>
    </source>
</evidence>
<gene>
    <name evidence="2" type="ORF">SNOG_10339</name>
</gene>
<dbReference type="EMBL" id="CH445340">
    <property type="protein sequence ID" value="EAT82674.1"/>
    <property type="molecule type" value="Genomic_DNA"/>
</dbReference>
<dbReference type="GeneID" id="5977521"/>
<name>Q0UD25_PHANO</name>
<evidence type="ECO:0000313" key="3">
    <source>
        <dbReference type="Proteomes" id="UP000001055"/>
    </source>
</evidence>
<dbReference type="InParanoid" id="Q0UD25"/>
<feature type="region of interest" description="Disordered" evidence="1">
    <location>
        <begin position="1"/>
        <end position="27"/>
    </location>
</feature>
<accession>Q0UD25</accession>
<dbReference type="HOGENOM" id="CLU_1390685_0_0_1"/>
<dbReference type="RefSeq" id="XP_001800615.1">
    <property type="nucleotide sequence ID" value="XM_001800563.1"/>
</dbReference>
<dbReference type="AlphaFoldDB" id="Q0UD25"/>
<dbReference type="KEGG" id="pno:SNOG_10339"/>
<sequence>MAPSTPPRQCDSPYPLSSPSRSPQQPFPSLLYTPKILHVADISYPESYLRTPLPLLPFQQSEWLSKPVDKVPTSPGLGTYELDESLGEILESIEGRDEVDIQEERGVWGDGKREWDEWEEGSLKEWSCMGEQASRKRGFEDEEGSPLLNPQAKLSIGLVRVQGQKAMSYEAQHKGVMQPGTETPRESSECQSSQAV</sequence>
<proteinExistence type="predicted"/>
<dbReference type="Proteomes" id="UP000001055">
    <property type="component" value="Unassembled WGS sequence"/>
</dbReference>